<dbReference type="EMBL" id="FMWP01000089">
    <property type="protein sequence ID" value="SCZ96628.1"/>
    <property type="molecule type" value="Genomic_DNA"/>
</dbReference>
<gene>
    <name evidence="2" type="ORF">BZ3500_MVSOF-1268-A1-R1_CHR4-4G07494</name>
</gene>
<dbReference type="AlphaFoldDB" id="A0A2X0MD51"/>
<feature type="region of interest" description="Disordered" evidence="1">
    <location>
        <begin position="1"/>
        <end position="52"/>
    </location>
</feature>
<sequence>MPLEHLKFRASKARRRQTEQPARILLPSQPSAAEREASTTDSTPLHADTLIN</sequence>
<proteinExistence type="predicted"/>
<keyword evidence="3" id="KW-1185">Reference proteome</keyword>
<evidence type="ECO:0000313" key="3">
    <source>
        <dbReference type="Proteomes" id="UP000249723"/>
    </source>
</evidence>
<accession>A0A2X0MD51</accession>
<name>A0A2X0MD51_9BASI</name>
<protein>
    <submittedName>
        <fullName evidence="2">BZ3500_MvSof-1268-A1-R1_Chr4-4g07494 protein</fullName>
    </submittedName>
</protein>
<organism evidence="2 3">
    <name type="scientific">Microbotryum saponariae</name>
    <dbReference type="NCBI Taxonomy" id="289078"/>
    <lineage>
        <taxon>Eukaryota</taxon>
        <taxon>Fungi</taxon>
        <taxon>Dikarya</taxon>
        <taxon>Basidiomycota</taxon>
        <taxon>Pucciniomycotina</taxon>
        <taxon>Microbotryomycetes</taxon>
        <taxon>Microbotryales</taxon>
        <taxon>Microbotryaceae</taxon>
        <taxon>Microbotryum</taxon>
    </lineage>
</organism>
<dbReference type="Proteomes" id="UP000249723">
    <property type="component" value="Unassembled WGS sequence"/>
</dbReference>
<reference evidence="3" key="1">
    <citation type="submission" date="2016-10" db="EMBL/GenBank/DDBJ databases">
        <authorList>
            <person name="Jeantristanb JTB J.-T."/>
            <person name="Ricardo R."/>
        </authorList>
    </citation>
    <scope>NUCLEOTIDE SEQUENCE [LARGE SCALE GENOMIC DNA]</scope>
</reference>
<evidence type="ECO:0000313" key="2">
    <source>
        <dbReference type="EMBL" id="SCZ96628.1"/>
    </source>
</evidence>
<evidence type="ECO:0000256" key="1">
    <source>
        <dbReference type="SAM" id="MobiDB-lite"/>
    </source>
</evidence>